<organism evidence="10 11">
    <name type="scientific">Algimonas porphyrae</name>
    <dbReference type="NCBI Taxonomy" id="1128113"/>
    <lineage>
        <taxon>Bacteria</taxon>
        <taxon>Pseudomonadati</taxon>
        <taxon>Pseudomonadota</taxon>
        <taxon>Alphaproteobacteria</taxon>
        <taxon>Maricaulales</taxon>
        <taxon>Robiginitomaculaceae</taxon>
        <taxon>Algimonas</taxon>
    </lineage>
</organism>
<keyword evidence="3" id="KW-0597">Phosphoprotein</keyword>
<proteinExistence type="predicted"/>
<dbReference type="InterPro" id="IPR036890">
    <property type="entry name" value="HATPase_C_sf"/>
</dbReference>
<feature type="domain" description="Signal transduction histidine kinase HWE region" evidence="9">
    <location>
        <begin position="232"/>
        <end position="315"/>
    </location>
</feature>
<evidence type="ECO:0000256" key="8">
    <source>
        <dbReference type="SAM" id="Phobius"/>
    </source>
</evidence>
<reference evidence="10" key="1">
    <citation type="journal article" date="2014" name="Int. J. Syst. Evol. Microbiol.">
        <title>Complete genome of a new Firmicutes species belonging to the dominant human colonic microbiota ('Ruminococcus bicirculans') reveals two chromosomes and a selective capacity to utilize plant glucans.</title>
        <authorList>
            <consortium name="NISC Comparative Sequencing Program"/>
            <person name="Wegmann U."/>
            <person name="Louis P."/>
            <person name="Goesmann A."/>
            <person name="Henrissat B."/>
            <person name="Duncan S.H."/>
            <person name="Flint H.J."/>
        </authorList>
    </citation>
    <scope>NUCLEOTIDE SEQUENCE</scope>
    <source>
        <strain evidence="10">NBRC 108216</strain>
    </source>
</reference>
<keyword evidence="6" id="KW-0418">Kinase</keyword>
<dbReference type="RefSeq" id="WP_284373198.1">
    <property type="nucleotide sequence ID" value="NZ_BSNJ01000005.1"/>
</dbReference>
<dbReference type="PANTHER" id="PTHR41523:SF8">
    <property type="entry name" value="ETHYLENE RESPONSE SENSOR PROTEIN"/>
    <property type="match status" value="1"/>
</dbReference>
<dbReference type="CDD" id="cd19410">
    <property type="entry name" value="HK9-like_sensor"/>
    <property type="match status" value="1"/>
</dbReference>
<evidence type="ECO:0000259" key="9">
    <source>
        <dbReference type="SMART" id="SM00911"/>
    </source>
</evidence>
<evidence type="ECO:0000256" key="5">
    <source>
        <dbReference type="ARBA" id="ARBA00022741"/>
    </source>
</evidence>
<dbReference type="Proteomes" id="UP001161390">
    <property type="component" value="Unassembled WGS sequence"/>
</dbReference>
<keyword evidence="4" id="KW-0808">Transferase</keyword>
<accession>A0ABQ5V3I2</accession>
<dbReference type="SUPFAM" id="SSF55874">
    <property type="entry name" value="ATPase domain of HSP90 chaperone/DNA topoisomerase II/histidine kinase"/>
    <property type="match status" value="1"/>
</dbReference>
<feature type="transmembrane region" description="Helical" evidence="8">
    <location>
        <begin position="183"/>
        <end position="207"/>
    </location>
</feature>
<evidence type="ECO:0000256" key="7">
    <source>
        <dbReference type="ARBA" id="ARBA00022840"/>
    </source>
</evidence>
<feature type="transmembrane region" description="Helical" evidence="8">
    <location>
        <begin position="6"/>
        <end position="27"/>
    </location>
</feature>
<sequence length="432" mass="47964">MGSTKLTGMLAIIVASLTAIVAAVALYTSVQTASAEREARAALSDATAYRQSLGALQDAVLDAETGQRGYLLTGDRNYLQPYQRAFELLENNAGQGWSHPALQEDPDGELRQLVELKLTEMQETVRLFDAGSPEAALRMVQTDRGREAMADIRRIIAKRQSDVGLMVDRAIERTREYSRRASVVSMLLAILLGLSAITGAFALYLWLRTRQAETQAEEAVDSAERIEIIAHELDHRMKNMFTVTQSMLRQSARGRGDDVAVYAEQAVARIQAMSHAYSATRELDDARSLPNSTIIEQVVRAQLLDTHRFDIEGEDRQIRENAVSPLALILHELTTNALKYGAWKAVDTDDGVSRVKISWRISEDDRYEMLWDEQHERSGQSAPDAPGYGSKLIRACAAQLGGTVHHDWHENGVRIRLIADRARLGLMPITPG</sequence>
<protein>
    <recommendedName>
        <fullName evidence="2">histidine kinase</fullName>
        <ecNumber evidence="2">2.7.13.3</ecNumber>
    </recommendedName>
</protein>
<evidence type="ECO:0000256" key="4">
    <source>
        <dbReference type="ARBA" id="ARBA00022679"/>
    </source>
</evidence>
<dbReference type="SMART" id="SM00911">
    <property type="entry name" value="HWE_HK"/>
    <property type="match status" value="1"/>
</dbReference>
<evidence type="ECO:0000256" key="6">
    <source>
        <dbReference type="ARBA" id="ARBA00022777"/>
    </source>
</evidence>
<dbReference type="Pfam" id="PF05227">
    <property type="entry name" value="CHASE3"/>
    <property type="match status" value="1"/>
</dbReference>
<keyword evidence="7" id="KW-0067">ATP-binding</keyword>
<keyword evidence="8" id="KW-0812">Transmembrane</keyword>
<keyword evidence="8" id="KW-0472">Membrane</keyword>
<evidence type="ECO:0000313" key="11">
    <source>
        <dbReference type="Proteomes" id="UP001161390"/>
    </source>
</evidence>
<evidence type="ECO:0000313" key="10">
    <source>
        <dbReference type="EMBL" id="GLQ21542.1"/>
    </source>
</evidence>
<keyword evidence="5" id="KW-0547">Nucleotide-binding</keyword>
<comment type="caution">
    <text evidence="10">The sequence shown here is derived from an EMBL/GenBank/DDBJ whole genome shotgun (WGS) entry which is preliminary data.</text>
</comment>
<evidence type="ECO:0000256" key="3">
    <source>
        <dbReference type="ARBA" id="ARBA00022553"/>
    </source>
</evidence>
<name>A0ABQ5V3I2_9PROT</name>
<gene>
    <name evidence="10" type="ORF">GCM10007854_24970</name>
</gene>
<dbReference type="InterPro" id="IPR011102">
    <property type="entry name" value="Sig_transdc_His_kinase_HWE"/>
</dbReference>
<dbReference type="PANTHER" id="PTHR41523">
    <property type="entry name" value="TWO-COMPONENT SYSTEM SENSOR PROTEIN"/>
    <property type="match status" value="1"/>
</dbReference>
<dbReference type="Pfam" id="PF07536">
    <property type="entry name" value="HWE_HK"/>
    <property type="match status" value="1"/>
</dbReference>
<keyword evidence="8" id="KW-1133">Transmembrane helix</keyword>
<evidence type="ECO:0000256" key="1">
    <source>
        <dbReference type="ARBA" id="ARBA00000085"/>
    </source>
</evidence>
<dbReference type="Gene3D" id="3.30.565.10">
    <property type="entry name" value="Histidine kinase-like ATPase, C-terminal domain"/>
    <property type="match status" value="1"/>
</dbReference>
<dbReference type="InterPro" id="IPR007891">
    <property type="entry name" value="CHASE3"/>
</dbReference>
<evidence type="ECO:0000256" key="2">
    <source>
        <dbReference type="ARBA" id="ARBA00012438"/>
    </source>
</evidence>
<comment type="catalytic activity">
    <reaction evidence="1">
        <text>ATP + protein L-histidine = ADP + protein N-phospho-L-histidine.</text>
        <dbReference type="EC" id="2.7.13.3"/>
    </reaction>
</comment>
<dbReference type="EMBL" id="BSNJ01000005">
    <property type="protein sequence ID" value="GLQ21542.1"/>
    <property type="molecule type" value="Genomic_DNA"/>
</dbReference>
<reference evidence="10" key="2">
    <citation type="submission" date="2023-01" db="EMBL/GenBank/DDBJ databases">
        <title>Draft genome sequence of Algimonas porphyrae strain NBRC 108216.</title>
        <authorList>
            <person name="Sun Q."/>
            <person name="Mori K."/>
        </authorList>
    </citation>
    <scope>NUCLEOTIDE SEQUENCE</scope>
    <source>
        <strain evidence="10">NBRC 108216</strain>
    </source>
</reference>
<dbReference type="EC" id="2.7.13.3" evidence="2"/>
<keyword evidence="11" id="KW-1185">Reference proteome</keyword>